<feature type="transmembrane region" description="Helical" evidence="1">
    <location>
        <begin position="189"/>
        <end position="208"/>
    </location>
</feature>
<evidence type="ECO:0000313" key="2">
    <source>
        <dbReference type="EMBL" id="ONH22130.1"/>
    </source>
</evidence>
<accession>A0A1V2HZH1</accession>
<evidence type="ECO:0008006" key="4">
    <source>
        <dbReference type="Google" id="ProtNLM"/>
    </source>
</evidence>
<protein>
    <recommendedName>
        <fullName evidence="4">TIGR04222 domain-containing membrane protein</fullName>
    </recommendedName>
</protein>
<gene>
    <name evidence="2" type="ORF">BL253_36615</name>
</gene>
<dbReference type="AlphaFoldDB" id="A0A1V2HZH1"/>
<dbReference type="InterPro" id="IPR026467">
    <property type="entry name" value="Ser/Gly_Cys_C_dom"/>
</dbReference>
<name>A0A1V2HZH1_9ACTN</name>
<organism evidence="2 3">
    <name type="scientific">Pseudofrankia asymbiotica</name>
    <dbReference type="NCBI Taxonomy" id="1834516"/>
    <lineage>
        <taxon>Bacteria</taxon>
        <taxon>Bacillati</taxon>
        <taxon>Actinomycetota</taxon>
        <taxon>Actinomycetes</taxon>
        <taxon>Frankiales</taxon>
        <taxon>Frankiaceae</taxon>
        <taxon>Pseudofrankia</taxon>
    </lineage>
</organism>
<evidence type="ECO:0000256" key="1">
    <source>
        <dbReference type="SAM" id="Phobius"/>
    </source>
</evidence>
<keyword evidence="1" id="KW-0812">Transmembrane</keyword>
<feature type="transmembrane region" description="Helical" evidence="1">
    <location>
        <begin position="12"/>
        <end position="35"/>
    </location>
</feature>
<dbReference type="EMBL" id="MOMC01000119">
    <property type="protein sequence ID" value="ONH22130.1"/>
    <property type="molecule type" value="Genomic_DNA"/>
</dbReference>
<dbReference type="Proteomes" id="UP000188929">
    <property type="component" value="Unassembled WGS sequence"/>
</dbReference>
<sequence length="298" mass="30201">MAPAADSPTWGISGPAFAVGYLVALVLVALGVMLVRWRLRAPAVGSPVWPPRRSDAGLAPEELAFLAGGARRAVETTVVALREQGLAASGAGTGRVVTAGAPGPGTLTPFQRAVRDRSGAAAGVRMSTLTSMVVNSPATDDLRRRLVGLGLVVTPARARMHRKFAWWPTAFLVVGFIRLVTGASRHHPVGVLAVELILTVVIAIVAALRTRFEVLTSRGRGLLATARRVSTPLRTGSLPGQRAQAYALFGAAAIWAADSDLARQLGFPQPSASGGGDSAGGCGGGGCGGGGCGGGCGG</sequence>
<reference evidence="3" key="1">
    <citation type="submission" date="2016-10" db="EMBL/GenBank/DDBJ databases">
        <title>Frankia sp. NRRL B-16386 Genome sequencing.</title>
        <authorList>
            <person name="Ghodhbane-Gtari F."/>
            <person name="Swanson E."/>
            <person name="Gueddou A."/>
            <person name="Hezbri K."/>
            <person name="Ktari K."/>
            <person name="Nouioui I."/>
            <person name="Morris K."/>
            <person name="Simpson S."/>
            <person name="Abebe-Akele F."/>
            <person name="Thomas K."/>
            <person name="Gtari M."/>
            <person name="Tisa L.S."/>
        </authorList>
    </citation>
    <scope>NUCLEOTIDE SEQUENCE [LARGE SCALE GENOMIC DNA]</scope>
    <source>
        <strain evidence="3">NRRL B-16386</strain>
    </source>
</reference>
<comment type="caution">
    <text evidence="2">The sequence shown here is derived from an EMBL/GenBank/DDBJ whole genome shotgun (WGS) entry which is preliminary data.</text>
</comment>
<feature type="transmembrane region" description="Helical" evidence="1">
    <location>
        <begin position="164"/>
        <end position="183"/>
    </location>
</feature>
<keyword evidence="1" id="KW-0472">Membrane</keyword>
<evidence type="ECO:0000313" key="3">
    <source>
        <dbReference type="Proteomes" id="UP000188929"/>
    </source>
</evidence>
<proteinExistence type="predicted"/>
<keyword evidence="3" id="KW-1185">Reference proteome</keyword>
<dbReference type="NCBIfam" id="TIGR04222">
    <property type="entry name" value="near_uncomplex"/>
    <property type="match status" value="1"/>
</dbReference>
<dbReference type="STRING" id="1834516.BL253_36615"/>
<keyword evidence="1" id="KW-1133">Transmembrane helix</keyword>